<dbReference type="RefSeq" id="WP_203572134.1">
    <property type="nucleotide sequence ID" value="NZ_WOFE01000011.1"/>
</dbReference>
<dbReference type="InterPro" id="IPR004660">
    <property type="entry name" value="PDH_E1"/>
</dbReference>
<evidence type="ECO:0000256" key="6">
    <source>
        <dbReference type="ARBA" id="ARBA00023052"/>
    </source>
</evidence>
<evidence type="ECO:0000313" key="14">
    <source>
        <dbReference type="Proteomes" id="UP001195660"/>
    </source>
</evidence>
<dbReference type="InterPro" id="IPR009014">
    <property type="entry name" value="Transketo_C/PFOR_II"/>
</dbReference>
<evidence type="ECO:0000259" key="11">
    <source>
        <dbReference type="Pfam" id="PF17831"/>
    </source>
</evidence>
<name>A0ABS2CF73_9NEIS</name>
<dbReference type="EMBL" id="WOFE01000011">
    <property type="protein sequence ID" value="MBM5572806.1"/>
    <property type="molecule type" value="Genomic_DNA"/>
</dbReference>
<evidence type="ECO:0000256" key="9">
    <source>
        <dbReference type="PIRNR" id="PIRNR000156"/>
    </source>
</evidence>
<keyword evidence="14" id="KW-1185">Reference proteome</keyword>
<dbReference type="PANTHER" id="PTHR43825:SF3">
    <property type="entry name" value="PYRUVATE DEHYDROGENASE E1 COMPONENT"/>
    <property type="match status" value="1"/>
</dbReference>
<dbReference type="InterPro" id="IPR029061">
    <property type="entry name" value="THDP-binding"/>
</dbReference>
<dbReference type="Pfam" id="PF22613">
    <property type="entry name" value="Transketolase_C_1"/>
    <property type="match status" value="1"/>
</dbReference>
<dbReference type="InterPro" id="IPR055152">
    <property type="entry name" value="Transketolase-like_C_2"/>
</dbReference>
<proteinExistence type="predicted"/>
<dbReference type="Proteomes" id="UP001195660">
    <property type="component" value="Unassembled WGS sequence"/>
</dbReference>
<evidence type="ECO:0000256" key="2">
    <source>
        <dbReference type="ARBA" id="ARBA00003157"/>
    </source>
</evidence>
<dbReference type="InterPro" id="IPR041621">
    <property type="entry name" value="PDH_E1_M"/>
</dbReference>
<protein>
    <recommendedName>
        <fullName evidence="4 9">Pyruvate dehydrogenase E1 component</fullName>
        <ecNumber evidence="3 9">1.2.4.1</ecNumber>
    </recommendedName>
</protein>
<organism evidence="13 14">
    <name type="scientific">Deefgea chitinilytica</name>
    <dbReference type="NCBI Taxonomy" id="570276"/>
    <lineage>
        <taxon>Bacteria</taxon>
        <taxon>Pseudomonadati</taxon>
        <taxon>Pseudomonadota</taxon>
        <taxon>Betaproteobacteria</taxon>
        <taxon>Neisseriales</taxon>
        <taxon>Chitinibacteraceae</taxon>
        <taxon>Deefgea</taxon>
    </lineage>
</organism>
<feature type="domain" description="Transketolase-like C-terminal" evidence="12">
    <location>
        <begin position="710"/>
        <end position="844"/>
    </location>
</feature>
<dbReference type="SUPFAM" id="SSF52518">
    <property type="entry name" value="Thiamin diphosphate-binding fold (THDP-binding)"/>
    <property type="match status" value="2"/>
</dbReference>
<evidence type="ECO:0000256" key="3">
    <source>
        <dbReference type="ARBA" id="ARBA00012281"/>
    </source>
</evidence>
<feature type="domain" description="Pyruvate dehydrogenase E1 component middle" evidence="11">
    <location>
        <begin position="485"/>
        <end position="697"/>
    </location>
</feature>
<dbReference type="NCBIfam" id="TIGR00759">
    <property type="entry name" value="aceE"/>
    <property type="match status" value="1"/>
</dbReference>
<dbReference type="Pfam" id="PF17831">
    <property type="entry name" value="PDH_E1_M"/>
    <property type="match status" value="1"/>
</dbReference>
<evidence type="ECO:0000256" key="8">
    <source>
        <dbReference type="ARBA" id="ARBA00051231"/>
    </source>
</evidence>
<dbReference type="GO" id="GO:0004739">
    <property type="term" value="F:pyruvate dehydrogenase (acetyl-transferring) activity"/>
    <property type="evidence" value="ECO:0007669"/>
    <property type="project" value="UniProtKB-EC"/>
</dbReference>
<gene>
    <name evidence="13" type="primary">aceE</name>
    <name evidence="13" type="ORF">GM173_14625</name>
</gene>
<keyword evidence="5 9" id="KW-0560">Oxidoreductase</keyword>
<evidence type="ECO:0000256" key="4">
    <source>
        <dbReference type="ARBA" id="ARBA00017172"/>
    </source>
</evidence>
<comment type="caution">
    <text evidence="13">The sequence shown here is derived from an EMBL/GenBank/DDBJ whole genome shotgun (WGS) entry which is preliminary data.</text>
</comment>
<sequence length="886" mass="98586">MAEQLHDHDPQETKEWRDALAGVIEAEGAERAHFLVEQLVDHARQDGVNIPYTATTAYINTIPAHLQAKHPGNAHLEERILSYTRWNAAAMVVKANRFDGDLGGHVSSFASAATLYDVGWNHFWHAADENHGGDLVYVQGHSAPGVYARAFLEGRISEDQLNKFRQEVDGGGLSSYPHPWLMPDFWQFPTVSMGLGPLMAIYQARFMKYLDDRGFKQKGDRKVWCFCGDGEMDEPESLGAISLAGREKLDNLIFVINCNLQRLDGPVRGNGKIIQELEGDFRGSGWNVIKVVWGTGWDAILAQDKKGLLQKRMMEVVDGEYQTYKSKNGAYVREHFFGAYPELLDLVSAMSDDDIWKLTRGGNDLYKVYAGYKAAVAHKGQPTLLLVKTVKGFGLGTAGESQNVAHNTKKLANDDLLHLRDRFNIPLTDEQATNCTFYKPAADSPELKYMHERRAALGGYLPSRNPVNEPLTVPGLELFKGLLESSGEREMSTTMAFVRILTALAKDKAIGNRIVPIVPDESRTFGMEGLFRQLGIWSHVGQLYEPQDADQLMFYKESKSGQILQEGINEAGAMSDWIAAATSYANHGVTMIPFYIYYSMFGFQRIGDLAWAAGDLRARGFLIGGTAGRTTLNGEGLQHQDGHGHLFAEFIPSCVSYDPTFAYELAVIVQDGMRRMYQDQENIYYYLSVMNENYTQPAMPAGAEAGILKGMYMFQEGPKDAKLKVQLMGSGTIFREVIKAAELLKADFGIESDIWACPSFNELRRDGMAAERHNLLNPMSEPVVPYVTQCLAGRSGPVVAATDYKRAFADQVREYVPGRYVVLGCDGFGRSDSRKQLRKFFEVDSFYVAVAAIKALADEGKIGKEKVLEAMEKYGINPAKPAPWTV</sequence>
<comment type="catalytic activity">
    <reaction evidence="8 9">
        <text>N(6)-[(R)-lipoyl]-L-lysyl-[protein] + pyruvate + H(+) = N(6)-[(R)-S(8)-acetyldihydrolipoyl]-L-lysyl-[protein] + CO2</text>
        <dbReference type="Rhea" id="RHEA:19189"/>
        <dbReference type="Rhea" id="RHEA-COMP:10474"/>
        <dbReference type="Rhea" id="RHEA-COMP:10478"/>
        <dbReference type="ChEBI" id="CHEBI:15361"/>
        <dbReference type="ChEBI" id="CHEBI:15378"/>
        <dbReference type="ChEBI" id="CHEBI:16526"/>
        <dbReference type="ChEBI" id="CHEBI:83099"/>
        <dbReference type="ChEBI" id="CHEBI:83111"/>
        <dbReference type="EC" id="1.2.4.1"/>
    </reaction>
</comment>
<evidence type="ECO:0000256" key="5">
    <source>
        <dbReference type="ARBA" id="ARBA00023002"/>
    </source>
</evidence>
<keyword evidence="6 9" id="KW-0786">Thiamine pyrophosphate</keyword>
<dbReference type="PIRSF" id="PIRSF000156">
    <property type="entry name" value="Pyruvate_dh_E1"/>
    <property type="match status" value="1"/>
</dbReference>
<evidence type="ECO:0000256" key="1">
    <source>
        <dbReference type="ARBA" id="ARBA00001964"/>
    </source>
</evidence>
<dbReference type="CDD" id="cd02017">
    <property type="entry name" value="TPP_E1_EcPDC_like"/>
    <property type="match status" value="1"/>
</dbReference>
<evidence type="ECO:0000256" key="7">
    <source>
        <dbReference type="ARBA" id="ARBA00023317"/>
    </source>
</evidence>
<dbReference type="InterPro" id="IPR035807">
    <property type="entry name" value="PDC_E1_N"/>
</dbReference>
<dbReference type="PANTHER" id="PTHR43825">
    <property type="entry name" value="PYRUVATE DEHYDROGENASE E1 COMPONENT"/>
    <property type="match status" value="1"/>
</dbReference>
<comment type="function">
    <text evidence="2 9">Component of the pyruvate dehydrogenase (PDH) complex, that catalyzes the overall conversion of pyruvate to acetyl-CoA and CO(2).</text>
</comment>
<dbReference type="Gene3D" id="3.40.50.970">
    <property type="match status" value="2"/>
</dbReference>
<dbReference type="SUPFAM" id="SSF52922">
    <property type="entry name" value="TK C-terminal domain-like"/>
    <property type="match status" value="1"/>
</dbReference>
<accession>A0ABS2CF73</accession>
<keyword evidence="7 9" id="KW-0670">Pyruvate</keyword>
<dbReference type="InterPro" id="IPR051157">
    <property type="entry name" value="PDH/Transketolase"/>
</dbReference>
<reference evidence="13 14" key="1">
    <citation type="submission" date="2019-11" db="EMBL/GenBank/DDBJ databases">
        <title>Novel Deefgea species.</title>
        <authorList>
            <person name="Han J.-H."/>
        </authorList>
    </citation>
    <scope>NUCLEOTIDE SEQUENCE [LARGE SCALE GENOMIC DNA]</scope>
    <source>
        <strain evidence="13 14">LMG 24817</strain>
    </source>
</reference>
<evidence type="ECO:0000259" key="12">
    <source>
        <dbReference type="Pfam" id="PF22613"/>
    </source>
</evidence>
<dbReference type="EC" id="1.2.4.1" evidence="3 9"/>
<evidence type="ECO:0000259" key="10">
    <source>
        <dbReference type="Pfam" id="PF00456"/>
    </source>
</evidence>
<dbReference type="Pfam" id="PF00456">
    <property type="entry name" value="Transketolase_N"/>
    <property type="match status" value="1"/>
</dbReference>
<feature type="domain" description="Transketolase N-terminal" evidence="10">
    <location>
        <begin position="104"/>
        <end position="300"/>
    </location>
</feature>
<dbReference type="InterPro" id="IPR005474">
    <property type="entry name" value="Transketolase_N"/>
</dbReference>
<evidence type="ECO:0000313" key="13">
    <source>
        <dbReference type="EMBL" id="MBM5572806.1"/>
    </source>
</evidence>
<dbReference type="Gene3D" id="3.40.50.920">
    <property type="match status" value="1"/>
</dbReference>
<comment type="cofactor">
    <cofactor evidence="1 9">
        <name>thiamine diphosphate</name>
        <dbReference type="ChEBI" id="CHEBI:58937"/>
    </cofactor>
</comment>